<keyword evidence="6" id="KW-0863">Zinc-finger</keyword>
<organism evidence="13">
    <name type="scientific">Selaginella moellendorffii</name>
    <name type="common">Spikemoss</name>
    <dbReference type="NCBI Taxonomy" id="88036"/>
    <lineage>
        <taxon>Eukaryota</taxon>
        <taxon>Viridiplantae</taxon>
        <taxon>Streptophyta</taxon>
        <taxon>Embryophyta</taxon>
        <taxon>Tracheophyta</taxon>
        <taxon>Lycopodiopsida</taxon>
        <taxon>Selaginellales</taxon>
        <taxon>Selaginellaceae</taxon>
        <taxon>Selaginella</taxon>
    </lineage>
</organism>
<dbReference type="PANTHER" id="PTHR44191">
    <property type="entry name" value="TRANSCRIPTION FACTOR KUA1"/>
    <property type="match status" value="1"/>
</dbReference>
<dbReference type="KEGG" id="smo:SELMODRAFT_137652"/>
<protein>
    <submittedName>
        <fullName evidence="12">Uncharacterized protein</fullName>
    </submittedName>
</protein>
<feature type="domain" description="Myb-like" evidence="8">
    <location>
        <begin position="92"/>
        <end position="144"/>
    </location>
</feature>
<dbReference type="AlphaFoldDB" id="D8T774"/>
<dbReference type="Proteomes" id="UP000001514">
    <property type="component" value="Unassembled WGS sequence"/>
</dbReference>
<feature type="domain" description="HTH myb-type" evidence="10">
    <location>
        <begin position="92"/>
        <end position="148"/>
    </location>
</feature>
<keyword evidence="6" id="KW-0479">Metal-binding</keyword>
<evidence type="ECO:0000313" key="13">
    <source>
        <dbReference type="Proteomes" id="UP000001514"/>
    </source>
</evidence>
<dbReference type="CDD" id="cd00167">
    <property type="entry name" value="SANT"/>
    <property type="match status" value="1"/>
</dbReference>
<evidence type="ECO:0000256" key="6">
    <source>
        <dbReference type="PROSITE-ProRule" id="PRU00047"/>
    </source>
</evidence>
<dbReference type="FunFam" id="1.10.10.60:FF:000009">
    <property type="entry name" value="transcription factor MYB1R1"/>
    <property type="match status" value="1"/>
</dbReference>
<evidence type="ECO:0000259" key="10">
    <source>
        <dbReference type="PROSITE" id="PS51294"/>
    </source>
</evidence>
<evidence type="ECO:0000256" key="2">
    <source>
        <dbReference type="ARBA" id="ARBA00023015"/>
    </source>
</evidence>
<dbReference type="EMBL" id="GL377738">
    <property type="protein sequence ID" value="EFJ05081.1"/>
    <property type="molecule type" value="Genomic_DNA"/>
</dbReference>
<feature type="region of interest" description="Disordered" evidence="7">
    <location>
        <begin position="61"/>
        <end position="80"/>
    </location>
</feature>
<dbReference type="Gramene" id="EFJ05081">
    <property type="protein sequence ID" value="EFJ05081"/>
    <property type="gene ID" value="SELMODRAFT_137652"/>
</dbReference>
<dbReference type="PROSITE" id="PS50090">
    <property type="entry name" value="MYB_LIKE"/>
    <property type="match status" value="1"/>
</dbReference>
<dbReference type="InterPro" id="IPR009057">
    <property type="entry name" value="Homeodomain-like_sf"/>
</dbReference>
<dbReference type="GO" id="GO:0003677">
    <property type="term" value="F:DNA binding"/>
    <property type="evidence" value="ECO:0007669"/>
    <property type="project" value="UniProtKB-KW"/>
</dbReference>
<dbReference type="InParanoid" id="D8T774"/>
<dbReference type="PROSITE" id="PS51294">
    <property type="entry name" value="HTH_MYB"/>
    <property type="match status" value="1"/>
</dbReference>
<dbReference type="OrthoDB" id="118550at2759"/>
<evidence type="ECO:0000256" key="1">
    <source>
        <dbReference type="ARBA" id="ARBA00004123"/>
    </source>
</evidence>
<dbReference type="SUPFAM" id="SSF46689">
    <property type="entry name" value="Homeodomain-like"/>
    <property type="match status" value="1"/>
</dbReference>
<dbReference type="GO" id="GO:0009739">
    <property type="term" value="P:response to gibberellin"/>
    <property type="evidence" value="ECO:0000318"/>
    <property type="project" value="GO_Central"/>
</dbReference>
<dbReference type="Pfam" id="PF00249">
    <property type="entry name" value="Myb_DNA-binding"/>
    <property type="match status" value="1"/>
</dbReference>
<dbReference type="InterPro" id="IPR006447">
    <property type="entry name" value="Myb_dom_plants"/>
</dbReference>
<dbReference type="OMA" id="HTHSENH"/>
<evidence type="ECO:0000259" key="9">
    <source>
        <dbReference type="PROSITE" id="PS50158"/>
    </source>
</evidence>
<keyword evidence="5" id="KW-0539">Nucleus</keyword>
<dbReference type="Gene3D" id="1.10.10.60">
    <property type="entry name" value="Homeodomain-like"/>
    <property type="match status" value="1"/>
</dbReference>
<dbReference type="Gramene" id="EFJ07570">
    <property type="protein sequence ID" value="EFJ07570"/>
    <property type="gene ID" value="SELMODRAFT_133546"/>
</dbReference>
<reference evidence="12 13" key="1">
    <citation type="journal article" date="2011" name="Science">
        <title>The Selaginella genome identifies genetic changes associated with the evolution of vascular plants.</title>
        <authorList>
            <person name="Banks J.A."/>
            <person name="Nishiyama T."/>
            <person name="Hasebe M."/>
            <person name="Bowman J.L."/>
            <person name="Gribskov M."/>
            <person name="dePamphilis C."/>
            <person name="Albert V.A."/>
            <person name="Aono N."/>
            <person name="Aoyama T."/>
            <person name="Ambrose B.A."/>
            <person name="Ashton N.W."/>
            <person name="Axtell M.J."/>
            <person name="Barker E."/>
            <person name="Barker M.S."/>
            <person name="Bennetzen J.L."/>
            <person name="Bonawitz N.D."/>
            <person name="Chapple C."/>
            <person name="Cheng C."/>
            <person name="Correa L.G."/>
            <person name="Dacre M."/>
            <person name="DeBarry J."/>
            <person name="Dreyer I."/>
            <person name="Elias M."/>
            <person name="Engstrom E.M."/>
            <person name="Estelle M."/>
            <person name="Feng L."/>
            <person name="Finet C."/>
            <person name="Floyd S.K."/>
            <person name="Frommer W.B."/>
            <person name="Fujita T."/>
            <person name="Gramzow L."/>
            <person name="Gutensohn M."/>
            <person name="Harholt J."/>
            <person name="Hattori M."/>
            <person name="Heyl A."/>
            <person name="Hirai T."/>
            <person name="Hiwatashi Y."/>
            <person name="Ishikawa M."/>
            <person name="Iwata M."/>
            <person name="Karol K.G."/>
            <person name="Koehler B."/>
            <person name="Kolukisaoglu U."/>
            <person name="Kubo M."/>
            <person name="Kurata T."/>
            <person name="Lalonde S."/>
            <person name="Li K."/>
            <person name="Li Y."/>
            <person name="Litt A."/>
            <person name="Lyons E."/>
            <person name="Manning G."/>
            <person name="Maruyama T."/>
            <person name="Michael T.P."/>
            <person name="Mikami K."/>
            <person name="Miyazaki S."/>
            <person name="Morinaga S."/>
            <person name="Murata T."/>
            <person name="Mueller-Roeber B."/>
            <person name="Nelson D.R."/>
            <person name="Obara M."/>
            <person name="Oguri Y."/>
            <person name="Olmstead R.G."/>
            <person name="Onodera N."/>
            <person name="Petersen B.L."/>
            <person name="Pils B."/>
            <person name="Prigge M."/>
            <person name="Rensing S.A."/>
            <person name="Riano-Pachon D.M."/>
            <person name="Roberts A.W."/>
            <person name="Sato Y."/>
            <person name="Scheller H.V."/>
            <person name="Schulz B."/>
            <person name="Schulz C."/>
            <person name="Shakirov E.V."/>
            <person name="Shibagaki N."/>
            <person name="Shinohara N."/>
            <person name="Shippen D.E."/>
            <person name="Soerensen I."/>
            <person name="Sotooka R."/>
            <person name="Sugimoto N."/>
            <person name="Sugita M."/>
            <person name="Sumikawa N."/>
            <person name="Tanurdzic M."/>
            <person name="Theissen G."/>
            <person name="Ulvskov P."/>
            <person name="Wakazuki S."/>
            <person name="Weng J.K."/>
            <person name="Willats W.W."/>
            <person name="Wipf D."/>
            <person name="Wolf P.G."/>
            <person name="Yang L."/>
            <person name="Zimmer A.D."/>
            <person name="Zhu Q."/>
            <person name="Mitros T."/>
            <person name="Hellsten U."/>
            <person name="Loque D."/>
            <person name="Otillar R."/>
            <person name="Salamov A."/>
            <person name="Schmutz J."/>
            <person name="Shapiro H."/>
            <person name="Lindquist E."/>
            <person name="Lucas S."/>
            <person name="Rokhsar D."/>
            <person name="Grigoriev I.V."/>
        </authorList>
    </citation>
    <scope>NUCLEOTIDE SEQUENCE [LARGE SCALE GENOMIC DNA]</scope>
</reference>
<keyword evidence="3" id="KW-0238">DNA-binding</keyword>
<dbReference type="InterPro" id="IPR001878">
    <property type="entry name" value="Znf_CCHC"/>
</dbReference>
<evidence type="ECO:0000313" key="12">
    <source>
        <dbReference type="EMBL" id="EFJ07570.1"/>
    </source>
</evidence>
<dbReference type="FunCoup" id="D8T774">
    <property type="interactions" value="50"/>
</dbReference>
<dbReference type="KEGG" id="smo:SELMODRAFT_133546"/>
<gene>
    <name evidence="12" type="ORF">SELMODRAFT_133546</name>
    <name evidence="11" type="ORF">SELMODRAFT_137652</name>
</gene>
<dbReference type="InterPro" id="IPR052245">
    <property type="entry name" value="Plant_Stress_Dev_TF"/>
</dbReference>
<dbReference type="InterPro" id="IPR001005">
    <property type="entry name" value="SANT/Myb"/>
</dbReference>
<name>D8T774_SELML</name>
<evidence type="ECO:0000259" key="8">
    <source>
        <dbReference type="PROSITE" id="PS50090"/>
    </source>
</evidence>
<dbReference type="GO" id="GO:0005634">
    <property type="term" value="C:nucleus"/>
    <property type="evidence" value="ECO:0007669"/>
    <property type="project" value="UniProtKB-SubCell"/>
</dbReference>
<evidence type="ECO:0000256" key="5">
    <source>
        <dbReference type="ARBA" id="ARBA00023242"/>
    </source>
</evidence>
<feature type="domain" description="CCHC-type" evidence="9">
    <location>
        <begin position="3"/>
        <end position="20"/>
    </location>
</feature>
<evidence type="ECO:0000313" key="11">
    <source>
        <dbReference type="EMBL" id="EFJ05081.1"/>
    </source>
</evidence>
<evidence type="ECO:0000256" key="4">
    <source>
        <dbReference type="ARBA" id="ARBA00023163"/>
    </source>
</evidence>
<evidence type="ECO:0000256" key="3">
    <source>
        <dbReference type="ARBA" id="ARBA00023125"/>
    </source>
</evidence>
<comment type="subcellular location">
    <subcellularLocation>
        <location evidence="1">Nucleus</location>
    </subcellularLocation>
</comment>
<dbReference type="GO" id="GO:0006355">
    <property type="term" value="P:regulation of DNA-templated transcription"/>
    <property type="evidence" value="ECO:0007669"/>
    <property type="project" value="UniProtKB-ARBA"/>
</dbReference>
<dbReference type="STRING" id="88036.D8T774"/>
<evidence type="ECO:0000256" key="7">
    <source>
        <dbReference type="SAM" id="MobiDB-lite"/>
    </source>
</evidence>
<sequence>MARRCSHCGHNGHNSRTCPDRGIRLFGVRLTMKATDGASGVAMRRSASAGNLVTMQAIATPTSSSAVASEQSESGGDGYASDGLVQASSYARARKKGVPWREEEHRLFLVGLHALGKGDWRGISRNYVTSRTPTQVASHAQKYFIRQSNLTKRKRRSSLFDISPEVRRSIHLFFH</sequence>
<keyword evidence="6" id="KW-0862">Zinc</keyword>
<proteinExistence type="predicted"/>
<keyword evidence="13" id="KW-1185">Reference proteome</keyword>
<dbReference type="EMBL" id="GL377684">
    <property type="protein sequence ID" value="EFJ07570.1"/>
    <property type="molecule type" value="Genomic_DNA"/>
</dbReference>
<dbReference type="GO" id="GO:0009723">
    <property type="term" value="P:response to ethylene"/>
    <property type="evidence" value="ECO:0000318"/>
    <property type="project" value="GO_Central"/>
</dbReference>
<keyword evidence="4" id="KW-0804">Transcription</keyword>
<accession>D8T774</accession>
<dbReference type="NCBIfam" id="TIGR01557">
    <property type="entry name" value="myb_SHAQKYF"/>
    <property type="match status" value="1"/>
</dbReference>
<feature type="compositionally biased region" description="Low complexity" evidence="7">
    <location>
        <begin position="63"/>
        <end position="74"/>
    </location>
</feature>
<dbReference type="HOGENOM" id="CLU_038424_6_0_1"/>
<keyword evidence="2" id="KW-0805">Transcription regulation</keyword>
<dbReference type="GO" id="GO:0008270">
    <property type="term" value="F:zinc ion binding"/>
    <property type="evidence" value="ECO:0007669"/>
    <property type="project" value="UniProtKB-KW"/>
</dbReference>
<dbReference type="InterPro" id="IPR017930">
    <property type="entry name" value="Myb_dom"/>
</dbReference>
<dbReference type="PANTHER" id="PTHR44191:SF62">
    <property type="entry name" value="OS04G0341900 PROTEIN"/>
    <property type="match status" value="1"/>
</dbReference>
<dbReference type="SMART" id="SM00717">
    <property type="entry name" value="SANT"/>
    <property type="match status" value="1"/>
</dbReference>
<dbReference type="PROSITE" id="PS50158">
    <property type="entry name" value="ZF_CCHC"/>
    <property type="match status" value="1"/>
</dbReference>